<protein>
    <recommendedName>
        <fullName evidence="6">Medium/long-chain acyl-CoA thioesterase YigI</fullName>
        <ecNumber evidence="5">3.1.2.20</ecNumber>
    </recommendedName>
</protein>
<comment type="catalytic activity">
    <reaction evidence="7">
        <text>a medium-chain fatty acyl-CoA + H2O = a medium-chain fatty acid + CoA + H(+)</text>
        <dbReference type="Rhea" id="RHEA:68184"/>
        <dbReference type="ChEBI" id="CHEBI:15377"/>
        <dbReference type="ChEBI" id="CHEBI:15378"/>
        <dbReference type="ChEBI" id="CHEBI:57287"/>
        <dbReference type="ChEBI" id="CHEBI:59558"/>
        <dbReference type="ChEBI" id="CHEBI:90546"/>
    </reaction>
</comment>
<comment type="caution">
    <text evidence="10">The sequence shown here is derived from an EMBL/GenBank/DDBJ whole genome shotgun (WGS) entry which is preliminary data.</text>
</comment>
<dbReference type="SUPFAM" id="SSF54637">
    <property type="entry name" value="Thioesterase/thiol ester dehydrase-isomerase"/>
    <property type="match status" value="1"/>
</dbReference>
<dbReference type="EMBL" id="BAABEZ010000022">
    <property type="protein sequence ID" value="GAA4454570.1"/>
    <property type="molecule type" value="Genomic_DNA"/>
</dbReference>
<reference evidence="11" key="1">
    <citation type="journal article" date="2019" name="Int. J. Syst. Evol. Microbiol.">
        <title>The Global Catalogue of Microorganisms (GCM) 10K type strain sequencing project: providing services to taxonomists for standard genome sequencing and annotation.</title>
        <authorList>
            <consortium name="The Broad Institute Genomics Platform"/>
            <consortium name="The Broad Institute Genome Sequencing Center for Infectious Disease"/>
            <person name="Wu L."/>
            <person name="Ma J."/>
        </authorList>
    </citation>
    <scope>NUCLEOTIDE SEQUENCE [LARGE SCALE GENOMIC DNA]</scope>
    <source>
        <strain evidence="11">JCM 31921</strain>
    </source>
</reference>
<evidence type="ECO:0000256" key="6">
    <source>
        <dbReference type="ARBA" id="ARBA00040062"/>
    </source>
</evidence>
<dbReference type="PANTHER" id="PTHR43240:SF20">
    <property type="entry name" value="MEDIUM_LONG-CHAIN ACYL-COA THIOESTERASE YIGI"/>
    <property type="match status" value="1"/>
</dbReference>
<evidence type="ECO:0000256" key="4">
    <source>
        <dbReference type="ARBA" id="ARBA00038381"/>
    </source>
</evidence>
<comment type="catalytic activity">
    <reaction evidence="2">
        <text>a fatty acyl-CoA + H2O = a fatty acid + CoA + H(+)</text>
        <dbReference type="Rhea" id="RHEA:16781"/>
        <dbReference type="ChEBI" id="CHEBI:15377"/>
        <dbReference type="ChEBI" id="CHEBI:15378"/>
        <dbReference type="ChEBI" id="CHEBI:28868"/>
        <dbReference type="ChEBI" id="CHEBI:57287"/>
        <dbReference type="ChEBI" id="CHEBI:77636"/>
        <dbReference type="EC" id="3.1.2.20"/>
    </reaction>
</comment>
<evidence type="ECO:0000256" key="7">
    <source>
        <dbReference type="ARBA" id="ARBA00048062"/>
    </source>
</evidence>
<evidence type="ECO:0000256" key="8">
    <source>
        <dbReference type="SAM" id="MobiDB-lite"/>
    </source>
</evidence>
<dbReference type="CDD" id="cd03443">
    <property type="entry name" value="PaaI_thioesterase"/>
    <property type="match status" value="1"/>
</dbReference>
<evidence type="ECO:0000256" key="1">
    <source>
        <dbReference type="ARBA" id="ARBA00022801"/>
    </source>
</evidence>
<evidence type="ECO:0000313" key="11">
    <source>
        <dbReference type="Proteomes" id="UP001501410"/>
    </source>
</evidence>
<dbReference type="Pfam" id="PF03061">
    <property type="entry name" value="4HBT"/>
    <property type="match status" value="1"/>
</dbReference>
<dbReference type="RefSeq" id="WP_344825345.1">
    <property type="nucleotide sequence ID" value="NZ_BAABEZ010000022.1"/>
</dbReference>
<gene>
    <name evidence="10" type="ORF">GCM10023092_16790</name>
</gene>
<sequence>MNEERQQQLREGFSRSGMMQLLGAQLQVIGNGFCEIIVPRQDFMARPAGMFNGAVIASLVDVSSGYAAASAKPVDSYFTTVELKVNYLNPAIGESLIARASVIKNGKVISVVRADIYASGPEGETHAATSLVTMMQLSGKKSPRQPKSAAEDPAAEA</sequence>
<dbReference type="EC" id="3.1.2.20" evidence="5"/>
<dbReference type="InterPro" id="IPR029069">
    <property type="entry name" value="HotDog_dom_sf"/>
</dbReference>
<comment type="catalytic activity">
    <reaction evidence="3">
        <text>a long-chain fatty acyl-CoA + H2O = a long-chain fatty acid + CoA + H(+)</text>
        <dbReference type="Rhea" id="RHEA:67680"/>
        <dbReference type="ChEBI" id="CHEBI:15377"/>
        <dbReference type="ChEBI" id="CHEBI:15378"/>
        <dbReference type="ChEBI" id="CHEBI:57287"/>
        <dbReference type="ChEBI" id="CHEBI:57560"/>
        <dbReference type="ChEBI" id="CHEBI:83139"/>
    </reaction>
</comment>
<dbReference type="Proteomes" id="UP001501410">
    <property type="component" value="Unassembled WGS sequence"/>
</dbReference>
<evidence type="ECO:0000256" key="2">
    <source>
        <dbReference type="ARBA" id="ARBA00035880"/>
    </source>
</evidence>
<comment type="similarity">
    <text evidence="4">Belongs to the YigI thioesterase family.</text>
</comment>
<accession>A0ABP8MTF8</accession>
<feature type="region of interest" description="Disordered" evidence="8">
    <location>
        <begin position="137"/>
        <end position="157"/>
    </location>
</feature>
<keyword evidence="1" id="KW-0378">Hydrolase</keyword>
<dbReference type="PANTHER" id="PTHR43240">
    <property type="entry name" value="1,4-DIHYDROXY-2-NAPHTHOYL-COA THIOESTERASE 1"/>
    <property type="match status" value="1"/>
</dbReference>
<dbReference type="Gene3D" id="3.10.129.10">
    <property type="entry name" value="Hotdog Thioesterase"/>
    <property type="match status" value="1"/>
</dbReference>
<evidence type="ECO:0000256" key="5">
    <source>
        <dbReference type="ARBA" id="ARBA00038894"/>
    </source>
</evidence>
<organism evidence="10 11">
    <name type="scientific">Rurimicrobium arvi</name>
    <dbReference type="NCBI Taxonomy" id="2049916"/>
    <lineage>
        <taxon>Bacteria</taxon>
        <taxon>Pseudomonadati</taxon>
        <taxon>Bacteroidota</taxon>
        <taxon>Chitinophagia</taxon>
        <taxon>Chitinophagales</taxon>
        <taxon>Chitinophagaceae</taxon>
        <taxon>Rurimicrobium</taxon>
    </lineage>
</organism>
<dbReference type="InterPro" id="IPR006683">
    <property type="entry name" value="Thioestr_dom"/>
</dbReference>
<dbReference type="InterPro" id="IPR003736">
    <property type="entry name" value="PAAI_dom"/>
</dbReference>
<evidence type="ECO:0000259" key="9">
    <source>
        <dbReference type="Pfam" id="PF03061"/>
    </source>
</evidence>
<name>A0ABP8MTF8_9BACT</name>
<dbReference type="NCBIfam" id="TIGR00369">
    <property type="entry name" value="unchar_dom_1"/>
    <property type="match status" value="1"/>
</dbReference>
<evidence type="ECO:0000313" key="10">
    <source>
        <dbReference type="EMBL" id="GAA4454570.1"/>
    </source>
</evidence>
<evidence type="ECO:0000256" key="3">
    <source>
        <dbReference type="ARBA" id="ARBA00036002"/>
    </source>
</evidence>
<keyword evidence="11" id="KW-1185">Reference proteome</keyword>
<proteinExistence type="inferred from homology"/>
<feature type="domain" description="Thioesterase" evidence="9">
    <location>
        <begin position="49"/>
        <end position="121"/>
    </location>
</feature>